<keyword evidence="2" id="KW-1185">Reference proteome</keyword>
<gene>
    <name evidence="1" type="ORF">HX902_29210</name>
</gene>
<protein>
    <recommendedName>
        <fullName evidence="3">RiboL-PSP-HEPN domain-containing protein</fullName>
    </recommendedName>
</protein>
<evidence type="ECO:0000313" key="1">
    <source>
        <dbReference type="EMBL" id="MBA5805704.1"/>
    </source>
</evidence>
<organism evidence="1 2">
    <name type="scientific">Rhizobium changzhiense</name>
    <dbReference type="NCBI Taxonomy" id="2692317"/>
    <lineage>
        <taxon>Bacteria</taxon>
        <taxon>Pseudomonadati</taxon>
        <taxon>Pseudomonadota</taxon>
        <taxon>Alphaproteobacteria</taxon>
        <taxon>Hyphomicrobiales</taxon>
        <taxon>Rhizobiaceae</taxon>
        <taxon>Rhizobium/Agrobacterium group</taxon>
        <taxon>Rhizobium</taxon>
    </lineage>
</organism>
<name>A0ABR6AGC8_9HYPH</name>
<reference evidence="1 2" key="1">
    <citation type="submission" date="2020-07" db="EMBL/GenBank/DDBJ databases">
        <authorList>
            <person name="Sun Q."/>
        </authorList>
    </citation>
    <scope>NUCLEOTIDE SEQUENCE [LARGE SCALE GENOMIC DNA]</scope>
    <source>
        <strain evidence="1 2">WYCCWR 11317</strain>
    </source>
</reference>
<evidence type="ECO:0008006" key="3">
    <source>
        <dbReference type="Google" id="ProtNLM"/>
    </source>
</evidence>
<evidence type="ECO:0000313" key="2">
    <source>
        <dbReference type="Proteomes" id="UP000539787"/>
    </source>
</evidence>
<proteinExistence type="predicted"/>
<dbReference type="RefSeq" id="WP_182211379.1">
    <property type="nucleotide sequence ID" value="NZ_JACGBJ010000023.1"/>
</dbReference>
<dbReference type="EMBL" id="JACGBJ010000023">
    <property type="protein sequence ID" value="MBA5805704.1"/>
    <property type="molecule type" value="Genomic_DNA"/>
</dbReference>
<dbReference type="Proteomes" id="UP000539787">
    <property type="component" value="Unassembled WGS sequence"/>
</dbReference>
<comment type="caution">
    <text evidence="1">The sequence shown here is derived from an EMBL/GenBank/DDBJ whole genome shotgun (WGS) entry which is preliminary data.</text>
</comment>
<accession>A0ABR6AGC8</accession>
<sequence length="316" mass="35146">MDNDVHKFSYCGIWVRNNDYEARLDTALVPRLREDAEIFKENIMRVRNLGALLPEVAYWIHIGSRINSVATANIGRKIELPGRVCGAPPADQALIDERLRQYEAWPKIPADQAWQDGCDLVRSIVDLAPQHHGLGLQALLGAMLQETWSAFEGGLIETWTTAVNLSPDPLGKNMLAGDKTLAVSQLERYAFNVSNNLGDILKDSPGKVDLASFSGIKKAYSTAFAKELDTSEIFAQFDPLLSHFEAVRHLLAHRAGRVDTRFLRRVQNSPNLKDFEVGQMLALDGEMVSEFTKAAVECFVQVHVAVDRFVSKAIAD</sequence>